<dbReference type="Proteomes" id="UP000198850">
    <property type="component" value="Unassembled WGS sequence"/>
</dbReference>
<name>A0A1H4H519_9SPHI</name>
<dbReference type="InterPro" id="IPR016181">
    <property type="entry name" value="Acyl_CoA_acyltransferase"/>
</dbReference>
<keyword evidence="2" id="KW-0012">Acyltransferase</keyword>
<dbReference type="STRING" id="425514.SAMN05443550_1135"/>
<protein>
    <submittedName>
        <fullName evidence="2">Predicted N-acyltransferase, GNAT family</fullName>
    </submittedName>
</protein>
<sequence length="145" mass="15978">MIRKIALEEVYPLRTAVLRNGRPFPACVLPTDNAEGIFHLGYFEGGRLVCVGTFFLEDYPENGAGGFRLRGMATDPEFAGKGFGAALINFAINELTSAQASYIWCNARITALGFYKKLGFEVISAEFEVPGIGAHFDMRYQIVKV</sequence>
<evidence type="ECO:0000313" key="2">
    <source>
        <dbReference type="EMBL" id="SEB16158.1"/>
    </source>
</evidence>
<dbReference type="SUPFAM" id="SSF55729">
    <property type="entry name" value="Acyl-CoA N-acyltransferases (Nat)"/>
    <property type="match status" value="1"/>
</dbReference>
<organism evidence="2 3">
    <name type="scientific">Pedobacter hartonius</name>
    <dbReference type="NCBI Taxonomy" id="425514"/>
    <lineage>
        <taxon>Bacteria</taxon>
        <taxon>Pseudomonadati</taxon>
        <taxon>Bacteroidota</taxon>
        <taxon>Sphingobacteriia</taxon>
        <taxon>Sphingobacteriales</taxon>
        <taxon>Sphingobacteriaceae</taxon>
        <taxon>Pedobacter</taxon>
    </lineage>
</organism>
<dbReference type="Pfam" id="PF13673">
    <property type="entry name" value="Acetyltransf_10"/>
    <property type="match status" value="1"/>
</dbReference>
<evidence type="ECO:0000313" key="3">
    <source>
        <dbReference type="Proteomes" id="UP000198850"/>
    </source>
</evidence>
<gene>
    <name evidence="2" type="ORF">SAMN05443550_1135</name>
</gene>
<accession>A0A1H4H519</accession>
<dbReference type="RefSeq" id="WP_090559494.1">
    <property type="nucleotide sequence ID" value="NZ_FNRA01000013.1"/>
</dbReference>
<dbReference type="OrthoDB" id="2352823at2"/>
<dbReference type="EMBL" id="FNRA01000013">
    <property type="protein sequence ID" value="SEB16158.1"/>
    <property type="molecule type" value="Genomic_DNA"/>
</dbReference>
<dbReference type="CDD" id="cd04301">
    <property type="entry name" value="NAT_SF"/>
    <property type="match status" value="1"/>
</dbReference>
<dbReference type="PROSITE" id="PS51186">
    <property type="entry name" value="GNAT"/>
    <property type="match status" value="1"/>
</dbReference>
<keyword evidence="2" id="KW-0808">Transferase</keyword>
<keyword evidence="3" id="KW-1185">Reference proteome</keyword>
<dbReference type="Gene3D" id="3.40.630.30">
    <property type="match status" value="1"/>
</dbReference>
<dbReference type="GO" id="GO:0016747">
    <property type="term" value="F:acyltransferase activity, transferring groups other than amino-acyl groups"/>
    <property type="evidence" value="ECO:0007669"/>
    <property type="project" value="InterPro"/>
</dbReference>
<feature type="domain" description="N-acetyltransferase" evidence="1">
    <location>
        <begin position="1"/>
        <end position="143"/>
    </location>
</feature>
<dbReference type="InterPro" id="IPR000182">
    <property type="entry name" value="GNAT_dom"/>
</dbReference>
<proteinExistence type="predicted"/>
<dbReference type="AlphaFoldDB" id="A0A1H4H519"/>
<evidence type="ECO:0000259" key="1">
    <source>
        <dbReference type="PROSITE" id="PS51186"/>
    </source>
</evidence>
<reference evidence="2 3" key="1">
    <citation type="submission" date="2016-10" db="EMBL/GenBank/DDBJ databases">
        <authorList>
            <person name="de Groot N.N."/>
        </authorList>
    </citation>
    <scope>NUCLEOTIDE SEQUENCE [LARGE SCALE GENOMIC DNA]</scope>
    <source>
        <strain evidence="2 3">DSM 19033</strain>
    </source>
</reference>